<dbReference type="Gene3D" id="3.40.50.970">
    <property type="match status" value="1"/>
</dbReference>
<evidence type="ECO:0000256" key="3">
    <source>
        <dbReference type="ARBA" id="ARBA00022982"/>
    </source>
</evidence>
<dbReference type="GO" id="GO:0000287">
    <property type="term" value="F:magnesium ion binding"/>
    <property type="evidence" value="ECO:0007669"/>
    <property type="project" value="UniProtKB-ARBA"/>
</dbReference>
<dbReference type="InterPro" id="IPR046667">
    <property type="entry name" value="DUF6537"/>
</dbReference>
<dbReference type="GO" id="GO:0045333">
    <property type="term" value="P:cellular respiration"/>
    <property type="evidence" value="ECO:0007669"/>
    <property type="project" value="UniProtKB-ARBA"/>
</dbReference>
<evidence type="ECO:0000259" key="7">
    <source>
        <dbReference type="Pfam" id="PF01558"/>
    </source>
</evidence>
<dbReference type="InterPro" id="IPR029061">
    <property type="entry name" value="THDP-binding"/>
</dbReference>
<protein>
    <submittedName>
        <fullName evidence="10">Indolepyruvate ferredoxin oxidoreductase family protein</fullName>
    </submittedName>
</protein>
<keyword evidence="6" id="KW-0411">Iron-sulfur</keyword>
<keyword evidence="10" id="KW-0670">Pyruvate</keyword>
<keyword evidence="2" id="KW-0479">Metal-binding</keyword>
<keyword evidence="5" id="KW-0408">Iron</keyword>
<dbReference type="Pfam" id="PF01558">
    <property type="entry name" value="POR"/>
    <property type="match status" value="1"/>
</dbReference>
<dbReference type="InterPro" id="IPR009014">
    <property type="entry name" value="Transketo_C/PFOR_II"/>
</dbReference>
<dbReference type="OrthoDB" id="9803617at2"/>
<feature type="domain" description="Thiamine pyrophosphate enzyme TPP-binding" evidence="8">
    <location>
        <begin position="482"/>
        <end position="609"/>
    </location>
</feature>
<dbReference type="NCBIfam" id="NF009588">
    <property type="entry name" value="PRK13029.1"/>
    <property type="match status" value="1"/>
</dbReference>
<dbReference type="Pfam" id="PF02775">
    <property type="entry name" value="TPP_enzyme_C"/>
    <property type="match status" value="1"/>
</dbReference>
<evidence type="ECO:0000259" key="8">
    <source>
        <dbReference type="Pfam" id="PF02775"/>
    </source>
</evidence>
<name>A0A4R4VSQ0_9PSEU</name>
<evidence type="ECO:0000313" key="10">
    <source>
        <dbReference type="EMBL" id="TDD08271.1"/>
    </source>
</evidence>
<dbReference type="Proteomes" id="UP000295674">
    <property type="component" value="Unassembled WGS sequence"/>
</dbReference>
<dbReference type="NCBIfam" id="NF009589">
    <property type="entry name" value="PRK13030.1"/>
    <property type="match status" value="1"/>
</dbReference>
<gene>
    <name evidence="10" type="ORF">E1181_06815</name>
</gene>
<dbReference type="InterPro" id="IPR002880">
    <property type="entry name" value="Pyrv_Fd/Flavodoxin_OxRdtase_N"/>
</dbReference>
<dbReference type="EMBL" id="SMKS01000007">
    <property type="protein sequence ID" value="TDD08271.1"/>
    <property type="molecule type" value="Genomic_DNA"/>
</dbReference>
<dbReference type="CDD" id="cd07034">
    <property type="entry name" value="TPP_PYR_PFOR_IOR-alpha_like"/>
    <property type="match status" value="1"/>
</dbReference>
<feature type="domain" description="Pyruvate/ketoisovalerate oxidoreductase catalytic" evidence="7">
    <location>
        <begin position="762"/>
        <end position="947"/>
    </location>
</feature>
<evidence type="ECO:0000256" key="2">
    <source>
        <dbReference type="ARBA" id="ARBA00022485"/>
    </source>
</evidence>
<dbReference type="InterPro" id="IPR019752">
    <property type="entry name" value="Pyrv/ketoisovalerate_OxRed_cat"/>
</dbReference>
<keyword evidence="4" id="KW-0560">Oxidoreductase</keyword>
<keyword evidence="1" id="KW-0813">Transport</keyword>
<dbReference type="InterPro" id="IPR051457">
    <property type="entry name" value="2-oxoacid:Fd_oxidoreductase"/>
</dbReference>
<dbReference type="Gene3D" id="3.40.920.10">
    <property type="entry name" value="Pyruvate-ferredoxin oxidoreductase, PFOR, domain III"/>
    <property type="match status" value="1"/>
</dbReference>
<evidence type="ECO:0000256" key="1">
    <source>
        <dbReference type="ARBA" id="ARBA00022448"/>
    </source>
</evidence>
<dbReference type="GO" id="GO:0030976">
    <property type="term" value="F:thiamine pyrophosphate binding"/>
    <property type="evidence" value="ECO:0007669"/>
    <property type="project" value="InterPro"/>
</dbReference>
<dbReference type="AlphaFoldDB" id="A0A4R4VSQ0"/>
<dbReference type="SUPFAM" id="SSF53323">
    <property type="entry name" value="Pyruvate-ferredoxin oxidoreductase, PFOR, domain III"/>
    <property type="match status" value="1"/>
</dbReference>
<feature type="domain" description="DUF6537" evidence="9">
    <location>
        <begin position="963"/>
        <end position="1159"/>
    </location>
</feature>
<keyword evidence="3" id="KW-0249">Electron transport</keyword>
<proteinExistence type="predicted"/>
<keyword evidence="11" id="KW-1185">Reference proteome</keyword>
<evidence type="ECO:0000256" key="5">
    <source>
        <dbReference type="ARBA" id="ARBA00023004"/>
    </source>
</evidence>
<evidence type="ECO:0000256" key="6">
    <source>
        <dbReference type="ARBA" id="ARBA00023014"/>
    </source>
</evidence>
<evidence type="ECO:0000259" key="9">
    <source>
        <dbReference type="Pfam" id="PF20169"/>
    </source>
</evidence>
<dbReference type="GO" id="GO:0016625">
    <property type="term" value="F:oxidoreductase activity, acting on the aldehyde or oxo group of donors, iron-sulfur protein as acceptor"/>
    <property type="evidence" value="ECO:0007669"/>
    <property type="project" value="UniProtKB-ARBA"/>
</dbReference>
<dbReference type="SUPFAM" id="SSF52518">
    <property type="entry name" value="Thiamin diphosphate-binding fold (THDP-binding)"/>
    <property type="match status" value="2"/>
</dbReference>
<dbReference type="PANTHER" id="PTHR48084">
    <property type="entry name" value="2-OXOGLUTARATE OXIDOREDUCTASE SUBUNIT KORB-RELATED"/>
    <property type="match status" value="1"/>
</dbReference>
<evidence type="ECO:0000256" key="4">
    <source>
        <dbReference type="ARBA" id="ARBA00023002"/>
    </source>
</evidence>
<evidence type="ECO:0000313" key="11">
    <source>
        <dbReference type="Proteomes" id="UP000295674"/>
    </source>
</evidence>
<sequence length="1174" mass="125804">MLHQLNNRVTRLNVTRVSSRRAGRGAGLSTTIDTPTRGSFSLDARYLAEDGAVYLTGVQALVRVLLDRSRHDRREGHRGSLYVTGYEGSPLAGYDLEIQRRARLMADHGVVHAPALNEELAATALVGTQIAGQVAELTTDGVTGFWYGKAPGLDRATDAIRHAALIGTSPKGGVVALVGDDPSAKSSSVPCSSEPALADLQMPTFYPADSQEVIDHGLHAVELSRASGLWTAMKVATNVADGATTAHVDPRWTAPDVDGLPGGLRAYSHVPHARLLGPDLAELERSLHQVRMPTALEYLRRSGVNRILGAAGPARIGIVAAGKTYLDVRQALDELGLDESACEKLGVRLLKLGAVVPVEPEIVREFASGLDEIVVVEDKRAFLEVAVKEILYGIPGAPRVTGKRDPHGARLFSDVGELDPSAAAAGLRRRLRDNGFPVQSTQDAKRPERIVLPLAARTPYFCSGCPHNSSTKPPEGALVGGGIGCHAMVLLMPEEQVGTVTGLTQMGGEGAHWIGMAPFVRTTHYLQNLGDGTFAHSGSLAIRAAVAAGSPMTFKILFNSTVAMTGGQDAVGARGGLPQLVETVLAEGVSRIVVTGDRPERVRKALRRAGVLRDRVSVRHRDELVEVQTELSREPGVTVLVHDQECAAEKRRKRKRGSQPTPATKVMINERVCEGCGDCGQKSNCLSVRPVDTEFGRKTQIHQSSCNLDYSCLDGDCPSFVTVVPDAEKRSATPVVPPVGPLPEAEPQVPVDDFTLRITGVGGTGVVTVAQVLATAAAIDGRHVRALDQTGLAQKGGAVVSDVKISTTPIARAAKITDGECDLYLGCDSLVATDPGQLKATSQDCTIAVVSTAEVPTGRMVVDPTATFPDQGSIRSAVDEHVARAHHLAADRLSLELFGDEQFANMLLVGAAFQAGALPLPAEAVEQAIRLNGVRVEENLLAFGHGRRALVGNAAPEPEPMSLDELIAHRTDELTDYQHARYAADYRRFVDHVRAREDEVVPGSTALTEAVARHLFKLMAYKDEYEVARLSLDPALDDAVRAQWGPGAKVSYRLHPPVLRALGMRRKIALGPWFRPAFRVLRGLRRLRGSALDPFGHAHVRKVERALIAEYRTAVEEALPALSGTTLPAAVELAGLPDMIRGYEQIKLDAVEKYRERMTAIRETLAELSAEVPA</sequence>
<dbReference type="InterPro" id="IPR002869">
    <property type="entry name" value="Pyrv_flavodox_OxRed_cen"/>
</dbReference>
<keyword evidence="2" id="KW-0004">4Fe-4S</keyword>
<dbReference type="PANTHER" id="PTHR48084:SF3">
    <property type="entry name" value="SUBUNIT OF PYRUVATE:FLAVODOXIN OXIDOREDUCTASE"/>
    <property type="match status" value="1"/>
</dbReference>
<dbReference type="SUPFAM" id="SSF52922">
    <property type="entry name" value="TK C-terminal domain-like"/>
    <property type="match status" value="1"/>
</dbReference>
<dbReference type="Pfam" id="PF20169">
    <property type="entry name" value="DUF6537"/>
    <property type="match status" value="1"/>
</dbReference>
<comment type="caution">
    <text evidence="10">The sequence shown here is derived from an EMBL/GenBank/DDBJ whole genome shotgun (WGS) entry which is preliminary data.</text>
</comment>
<accession>A0A4R4VSQ0</accession>
<dbReference type="GO" id="GO:0051539">
    <property type="term" value="F:4 iron, 4 sulfur cluster binding"/>
    <property type="evidence" value="ECO:0007669"/>
    <property type="project" value="UniProtKB-KW"/>
</dbReference>
<dbReference type="InterPro" id="IPR011766">
    <property type="entry name" value="TPP_enzyme_TPP-bd"/>
</dbReference>
<organism evidence="10 11">
    <name type="scientific">Saccharopolyspora terrae</name>
    <dbReference type="NCBI Taxonomy" id="2530384"/>
    <lineage>
        <taxon>Bacteria</taxon>
        <taxon>Bacillati</taxon>
        <taxon>Actinomycetota</taxon>
        <taxon>Actinomycetes</taxon>
        <taxon>Pseudonocardiales</taxon>
        <taxon>Pseudonocardiaceae</taxon>
        <taxon>Saccharopolyspora</taxon>
    </lineage>
</organism>
<reference evidence="10 11" key="1">
    <citation type="submission" date="2019-03" db="EMBL/GenBank/DDBJ databases">
        <title>Draft genome sequences of novel Actinobacteria.</title>
        <authorList>
            <person name="Sahin N."/>
            <person name="Ay H."/>
            <person name="Saygin H."/>
        </authorList>
    </citation>
    <scope>NUCLEOTIDE SEQUENCE [LARGE SCALE GENOMIC DNA]</scope>
    <source>
        <strain evidence="10 11">16K309</strain>
    </source>
</reference>